<dbReference type="Pfam" id="PF21989">
    <property type="entry name" value="RA_2"/>
    <property type="match status" value="1"/>
</dbReference>
<dbReference type="GO" id="GO:0005856">
    <property type="term" value="C:cytoskeleton"/>
    <property type="evidence" value="ECO:0007669"/>
    <property type="project" value="InterPro"/>
</dbReference>
<feature type="compositionally biased region" description="Polar residues" evidence="1">
    <location>
        <begin position="342"/>
        <end position="366"/>
    </location>
</feature>
<dbReference type="InterPro" id="IPR051567">
    <property type="entry name" value="Unconventional_Myosin_ATPase"/>
</dbReference>
<evidence type="ECO:0000313" key="3">
    <source>
        <dbReference type="Proteomes" id="UP001152795"/>
    </source>
</evidence>
<dbReference type="InterPro" id="IPR038185">
    <property type="entry name" value="MyTH4_dom_sf"/>
</dbReference>
<dbReference type="Pfam" id="PF00784">
    <property type="entry name" value="MyTH4"/>
    <property type="match status" value="2"/>
</dbReference>
<dbReference type="EMBL" id="CACRXK020012724">
    <property type="protein sequence ID" value="CAB4023867.1"/>
    <property type="molecule type" value="Genomic_DNA"/>
</dbReference>
<comment type="caution">
    <text evidence="2">The sequence shown here is derived from an EMBL/GenBank/DDBJ whole genome shotgun (WGS) entry which is preliminary data.</text>
</comment>
<name>A0A6S7J0Y4_PARCT</name>
<dbReference type="PANTHER" id="PTHR22692:SF33">
    <property type="entry name" value="MYOSIN"/>
    <property type="match status" value="1"/>
</dbReference>
<dbReference type="PROSITE" id="PS51016">
    <property type="entry name" value="MYTH4"/>
    <property type="match status" value="2"/>
</dbReference>
<dbReference type="SMART" id="SM00139">
    <property type="entry name" value="MyTH4"/>
    <property type="match status" value="2"/>
</dbReference>
<keyword evidence="3" id="KW-1185">Reference proteome</keyword>
<dbReference type="InterPro" id="IPR000857">
    <property type="entry name" value="MyTH4_dom"/>
</dbReference>
<dbReference type="OrthoDB" id="6108017at2759"/>
<dbReference type="Gene3D" id="3.10.20.90">
    <property type="entry name" value="Phosphatidylinositol 3-kinase Catalytic Subunit, Chain A, domain 1"/>
    <property type="match status" value="1"/>
</dbReference>
<reference evidence="2" key="1">
    <citation type="submission" date="2020-04" db="EMBL/GenBank/DDBJ databases">
        <authorList>
            <person name="Alioto T."/>
            <person name="Alioto T."/>
            <person name="Gomez Garrido J."/>
        </authorList>
    </citation>
    <scope>NUCLEOTIDE SEQUENCE</scope>
    <source>
        <strain evidence="2">A484AB</strain>
    </source>
</reference>
<evidence type="ECO:0000313" key="2">
    <source>
        <dbReference type="EMBL" id="CAB4023867.1"/>
    </source>
</evidence>
<dbReference type="PANTHER" id="PTHR22692">
    <property type="entry name" value="MYOSIN VII, XV"/>
    <property type="match status" value="1"/>
</dbReference>
<dbReference type="Gene3D" id="1.25.40.530">
    <property type="entry name" value="MyTH4 domain"/>
    <property type="match status" value="2"/>
</dbReference>
<proteinExistence type="predicted"/>
<organism evidence="2 3">
    <name type="scientific">Paramuricea clavata</name>
    <name type="common">Red gorgonian</name>
    <name type="synonym">Violescent sea-whip</name>
    <dbReference type="NCBI Taxonomy" id="317549"/>
    <lineage>
        <taxon>Eukaryota</taxon>
        <taxon>Metazoa</taxon>
        <taxon>Cnidaria</taxon>
        <taxon>Anthozoa</taxon>
        <taxon>Octocorallia</taxon>
        <taxon>Malacalcyonacea</taxon>
        <taxon>Plexauridae</taxon>
        <taxon>Paramuricea</taxon>
    </lineage>
</organism>
<feature type="non-terminal residue" evidence="2">
    <location>
        <position position="597"/>
    </location>
</feature>
<dbReference type="SUPFAM" id="SSF54236">
    <property type="entry name" value="Ubiquitin-like"/>
    <property type="match status" value="1"/>
</dbReference>
<protein>
    <submittedName>
        <fullName evidence="2">Unconventional myosin-VIIb</fullName>
    </submittedName>
</protein>
<feature type="region of interest" description="Disordered" evidence="1">
    <location>
        <begin position="336"/>
        <end position="366"/>
    </location>
</feature>
<dbReference type="Proteomes" id="UP001152795">
    <property type="component" value="Unassembled WGS sequence"/>
</dbReference>
<dbReference type="InterPro" id="IPR029071">
    <property type="entry name" value="Ubiquitin-like_domsf"/>
</dbReference>
<sequence>MAKKTSALFSEFAGKEFPRGITCYHSTKNLNEPLLTLSDQVDQHVAIVLWNTILRFMGDMPEPRHTFLDTSSLEQVTAGEKANLFTSNSWMSTFDKLRFVVGLGINRPHLRDEIYCQLCKQVTNNPSKTSLLKGWVLISLCIGCFMPSTKVEQIVIEVMKCGPDDCASYCDQKMTRTKRNGTRKQPPNTLELQAAQQLVFPVVLVELNDGREVHIEVDSSTTARELCIDAADEMGTDHNAGYGIQIGMMGKHINLGSGSEKLMDAIWVCEQSARELGYEKDDIPWKIYYRKEVYNPLEEFLIDISWTDFAYNFVVNGIRSRVTKLKRRFNSTEKLADEKYSPVQQRKGSNTSSTSRPSLASFSSMGSSNDFGLPSRTNSGVSDICNVEFALENNNSPQNNETTLKRICETYKDSSKDVHTLEEYSKRNFTPGNSSKDKWRKNGQPACIWSHQTEPLNEPLLVRLRDNHELSSLSVELTDKIFRPAVQHEALKDELYCQLMKQLTNNVDTNSYQQGWELMFLCTSLFSCSEDLLKEVMLFCVTWSKYEKMGMNCLTYLRKTVQSGPRHYPPHFVEFAAATKQCQSILHKVYFPDSTSK</sequence>
<gene>
    <name evidence="2" type="ORF">PACLA_8A046992</name>
</gene>
<dbReference type="AlphaFoldDB" id="A0A6S7J0Y4"/>
<evidence type="ECO:0000256" key="1">
    <source>
        <dbReference type="SAM" id="MobiDB-lite"/>
    </source>
</evidence>
<accession>A0A6S7J0Y4</accession>